<sequence>MDGATVLSEGARVLLHDLRGTPPLTRAQVGDRTGWSRGTVNARLDELIGAGLLRECGLVEGARGRPAVLFSINPDAGDLLVGHIGASGAQLARCDLTGGILARESVALDVGAGPEVVLGLLEERFAVLRADVERPLWGVAVGLPGPVHFPTGRVVSPPIMTGWDGFDVPGRLGATFEVPVHVENDANAMAWGERCLAPEPGPDDLLFVKVGTGVGAGIVANGRILRGAQGAAGDLGHTFVDAGEDGPPPLCRCGKSACLEAYAGGWAIARDLGDLGDGRPRTALDVVALLRAGDARAIQRVRAAGRVLGVGLAQAVSLLNPSEIVVGGPLAAAGGEHLLAGIRQHVAARSLPLATQDLRIRVTRHGDDVGPVGLADALAARLFEPDTLARVLSRGTGGLVPAAPVGG</sequence>
<dbReference type="SUPFAM" id="SSF46785">
    <property type="entry name" value="Winged helix' DNA-binding domain"/>
    <property type="match status" value="1"/>
</dbReference>
<evidence type="ECO:0000313" key="2">
    <source>
        <dbReference type="EMBL" id="MFC5947708.1"/>
    </source>
</evidence>
<dbReference type="Gene3D" id="1.10.10.10">
    <property type="entry name" value="Winged helix-like DNA-binding domain superfamily/Winged helix DNA-binding domain"/>
    <property type="match status" value="1"/>
</dbReference>
<evidence type="ECO:0000313" key="3">
    <source>
        <dbReference type="Proteomes" id="UP001596119"/>
    </source>
</evidence>
<organism evidence="2 3">
    <name type="scientific">Pseudonocardia lutea</name>
    <dbReference type="NCBI Taxonomy" id="2172015"/>
    <lineage>
        <taxon>Bacteria</taxon>
        <taxon>Bacillati</taxon>
        <taxon>Actinomycetota</taxon>
        <taxon>Actinomycetes</taxon>
        <taxon>Pseudonocardiales</taxon>
        <taxon>Pseudonocardiaceae</taxon>
        <taxon>Pseudonocardia</taxon>
    </lineage>
</organism>
<dbReference type="InterPro" id="IPR000600">
    <property type="entry name" value="ROK"/>
</dbReference>
<reference evidence="3" key="1">
    <citation type="journal article" date="2019" name="Int. J. Syst. Evol. Microbiol.">
        <title>The Global Catalogue of Microorganisms (GCM) 10K type strain sequencing project: providing services to taxonomists for standard genome sequencing and annotation.</title>
        <authorList>
            <consortium name="The Broad Institute Genomics Platform"/>
            <consortium name="The Broad Institute Genome Sequencing Center for Infectious Disease"/>
            <person name="Wu L."/>
            <person name="Ma J."/>
        </authorList>
    </citation>
    <scope>NUCLEOTIDE SEQUENCE [LARGE SCALE GENOMIC DNA]</scope>
    <source>
        <strain evidence="3">CGMCC 4.7397</strain>
    </source>
</reference>
<evidence type="ECO:0000256" key="1">
    <source>
        <dbReference type="ARBA" id="ARBA00006479"/>
    </source>
</evidence>
<proteinExistence type="inferred from homology"/>
<comment type="similarity">
    <text evidence="1">Belongs to the ROK (NagC/XylR) family.</text>
</comment>
<dbReference type="EMBL" id="JBHSQK010000008">
    <property type="protein sequence ID" value="MFC5947708.1"/>
    <property type="molecule type" value="Genomic_DNA"/>
</dbReference>
<dbReference type="Pfam" id="PF00480">
    <property type="entry name" value="ROK"/>
    <property type="match status" value="1"/>
</dbReference>
<dbReference type="SUPFAM" id="SSF53067">
    <property type="entry name" value="Actin-like ATPase domain"/>
    <property type="match status" value="1"/>
</dbReference>
<protein>
    <submittedName>
        <fullName evidence="2">ROK family transcriptional regulator</fullName>
    </submittedName>
</protein>
<comment type="caution">
    <text evidence="2">The sequence shown here is derived from an EMBL/GenBank/DDBJ whole genome shotgun (WGS) entry which is preliminary data.</text>
</comment>
<dbReference type="InterPro" id="IPR049874">
    <property type="entry name" value="ROK_cs"/>
</dbReference>
<dbReference type="Gene3D" id="3.30.420.40">
    <property type="match status" value="2"/>
</dbReference>
<name>A0ABW1I269_9PSEU</name>
<dbReference type="PROSITE" id="PS01125">
    <property type="entry name" value="ROK"/>
    <property type="match status" value="1"/>
</dbReference>
<dbReference type="InterPro" id="IPR036390">
    <property type="entry name" value="WH_DNA-bd_sf"/>
</dbReference>
<dbReference type="InterPro" id="IPR043129">
    <property type="entry name" value="ATPase_NBD"/>
</dbReference>
<dbReference type="RefSeq" id="WP_379564766.1">
    <property type="nucleotide sequence ID" value="NZ_JBHSQK010000008.1"/>
</dbReference>
<dbReference type="Proteomes" id="UP001596119">
    <property type="component" value="Unassembled WGS sequence"/>
</dbReference>
<dbReference type="Pfam" id="PF13412">
    <property type="entry name" value="HTH_24"/>
    <property type="match status" value="1"/>
</dbReference>
<dbReference type="InterPro" id="IPR036388">
    <property type="entry name" value="WH-like_DNA-bd_sf"/>
</dbReference>
<gene>
    <name evidence="2" type="ORF">ACFQH9_05415</name>
</gene>
<keyword evidence="3" id="KW-1185">Reference proteome</keyword>
<dbReference type="PANTHER" id="PTHR18964:SF173">
    <property type="entry name" value="GLUCOKINASE"/>
    <property type="match status" value="1"/>
</dbReference>
<accession>A0ABW1I269</accession>
<dbReference type="PANTHER" id="PTHR18964">
    <property type="entry name" value="ROK (REPRESSOR, ORF, KINASE) FAMILY"/>
    <property type="match status" value="1"/>
</dbReference>